<dbReference type="Proteomes" id="UP001355207">
    <property type="component" value="Chromosome 7"/>
</dbReference>
<name>A0AAX4JZY4_9TREE</name>
<evidence type="ECO:0000256" key="10">
    <source>
        <dbReference type="ARBA" id="ARBA00023136"/>
    </source>
</evidence>
<dbReference type="GeneID" id="91095966"/>
<dbReference type="GO" id="GO:0005743">
    <property type="term" value="C:mitochondrial inner membrane"/>
    <property type="evidence" value="ECO:0007669"/>
    <property type="project" value="UniProtKB-SubCell"/>
</dbReference>
<keyword evidence="10" id="KW-0472">Membrane</keyword>
<comment type="subcellular location">
    <subcellularLocation>
        <location evidence="1">Mitochondrion inner membrane</location>
        <topology evidence="1">Single-pass membrane protein</topology>
    </subcellularLocation>
</comment>
<keyword evidence="6" id="KW-0378">Hydrolase</keyword>
<dbReference type="Pfam" id="PF25426">
    <property type="entry name" value="AAA_lid_BCS1"/>
    <property type="match status" value="1"/>
</dbReference>
<evidence type="ECO:0000256" key="4">
    <source>
        <dbReference type="ARBA" id="ARBA00022741"/>
    </source>
</evidence>
<dbReference type="Gene3D" id="3.40.50.300">
    <property type="entry name" value="P-loop containing nucleotide triphosphate hydrolases"/>
    <property type="match status" value="1"/>
</dbReference>
<keyword evidence="8" id="KW-1133">Transmembrane helix</keyword>
<dbReference type="GO" id="GO:0005524">
    <property type="term" value="F:ATP binding"/>
    <property type="evidence" value="ECO:0007669"/>
    <property type="project" value="UniProtKB-KW"/>
</dbReference>
<evidence type="ECO:0000256" key="6">
    <source>
        <dbReference type="ARBA" id="ARBA00022801"/>
    </source>
</evidence>
<dbReference type="Pfam" id="PF08740">
    <property type="entry name" value="BCS1_N"/>
    <property type="match status" value="1"/>
</dbReference>
<evidence type="ECO:0000313" key="16">
    <source>
        <dbReference type="EMBL" id="WWC90363.1"/>
    </source>
</evidence>
<evidence type="ECO:0000256" key="1">
    <source>
        <dbReference type="ARBA" id="ARBA00004434"/>
    </source>
</evidence>
<keyword evidence="17" id="KW-1185">Reference proteome</keyword>
<reference evidence="16 17" key="1">
    <citation type="submission" date="2024-01" db="EMBL/GenBank/DDBJ databases">
        <title>Comparative genomics of Cryptococcus and Kwoniella reveals pathogenesis evolution and contrasting modes of karyotype evolution via chromosome fusion or intercentromeric recombination.</title>
        <authorList>
            <person name="Coelho M.A."/>
            <person name="David-Palma M."/>
            <person name="Shea T."/>
            <person name="Bowers K."/>
            <person name="McGinley-Smith S."/>
            <person name="Mohammad A.W."/>
            <person name="Gnirke A."/>
            <person name="Yurkov A.M."/>
            <person name="Nowrousian M."/>
            <person name="Sun S."/>
            <person name="Cuomo C.A."/>
            <person name="Heitman J."/>
        </authorList>
    </citation>
    <scope>NUCLEOTIDE SEQUENCE [LARGE SCALE GENOMIC DNA]</scope>
    <source>
        <strain evidence="16 17">CBS 6074</strain>
    </source>
</reference>
<keyword evidence="9" id="KW-0496">Mitochondrion</keyword>
<dbReference type="RefSeq" id="XP_066077126.1">
    <property type="nucleotide sequence ID" value="XM_066221029.1"/>
</dbReference>
<keyword evidence="7 12" id="KW-0067">ATP-binding</keyword>
<evidence type="ECO:0000256" key="3">
    <source>
        <dbReference type="ARBA" id="ARBA00022692"/>
    </source>
</evidence>
<evidence type="ECO:0000256" key="2">
    <source>
        <dbReference type="ARBA" id="ARBA00007448"/>
    </source>
</evidence>
<evidence type="ECO:0008006" key="18">
    <source>
        <dbReference type="Google" id="ProtNLM"/>
    </source>
</evidence>
<evidence type="ECO:0000256" key="9">
    <source>
        <dbReference type="ARBA" id="ARBA00023128"/>
    </source>
</evidence>
<evidence type="ECO:0000256" key="11">
    <source>
        <dbReference type="ARBA" id="ARBA00048778"/>
    </source>
</evidence>
<accession>A0AAX4JZY4</accession>
<dbReference type="InterPro" id="IPR057495">
    <property type="entry name" value="AAA_lid_BCS1"/>
</dbReference>
<evidence type="ECO:0000313" key="17">
    <source>
        <dbReference type="Proteomes" id="UP001355207"/>
    </source>
</evidence>
<dbReference type="InterPro" id="IPR003593">
    <property type="entry name" value="AAA+_ATPase"/>
</dbReference>
<dbReference type="GO" id="GO:0016887">
    <property type="term" value="F:ATP hydrolysis activity"/>
    <property type="evidence" value="ECO:0007669"/>
    <property type="project" value="InterPro"/>
</dbReference>
<dbReference type="EMBL" id="CP144104">
    <property type="protein sequence ID" value="WWC90363.1"/>
    <property type="molecule type" value="Genomic_DNA"/>
</dbReference>
<feature type="compositionally biased region" description="Polar residues" evidence="13">
    <location>
        <begin position="327"/>
        <end position="337"/>
    </location>
</feature>
<dbReference type="SMART" id="SM01024">
    <property type="entry name" value="BCS1_N"/>
    <property type="match status" value="1"/>
</dbReference>
<dbReference type="PANTHER" id="PTHR23070">
    <property type="entry name" value="BCS1 AAA-TYPE ATPASE"/>
    <property type="match status" value="1"/>
</dbReference>
<dbReference type="AlphaFoldDB" id="A0AAX4JZY4"/>
<comment type="catalytic activity">
    <reaction evidence="11">
        <text>ATP + H2O = ADP + phosphate + H(+)</text>
        <dbReference type="Rhea" id="RHEA:13065"/>
        <dbReference type="ChEBI" id="CHEBI:15377"/>
        <dbReference type="ChEBI" id="CHEBI:15378"/>
        <dbReference type="ChEBI" id="CHEBI:30616"/>
        <dbReference type="ChEBI" id="CHEBI:43474"/>
        <dbReference type="ChEBI" id="CHEBI:456216"/>
    </reaction>
    <physiologicalReaction direction="left-to-right" evidence="11">
        <dbReference type="Rhea" id="RHEA:13066"/>
    </physiologicalReaction>
</comment>
<proteinExistence type="inferred from homology"/>
<evidence type="ECO:0000256" key="12">
    <source>
        <dbReference type="RuleBase" id="RU003651"/>
    </source>
</evidence>
<dbReference type="InterPro" id="IPR014851">
    <property type="entry name" value="BCS1_N"/>
</dbReference>
<evidence type="ECO:0000259" key="15">
    <source>
        <dbReference type="SMART" id="SM01024"/>
    </source>
</evidence>
<dbReference type="InterPro" id="IPR003959">
    <property type="entry name" value="ATPase_AAA_core"/>
</dbReference>
<dbReference type="PROSITE" id="PS00674">
    <property type="entry name" value="AAA"/>
    <property type="match status" value="1"/>
</dbReference>
<evidence type="ECO:0000256" key="8">
    <source>
        <dbReference type="ARBA" id="ARBA00022989"/>
    </source>
</evidence>
<dbReference type="SMART" id="SM00382">
    <property type="entry name" value="AAA"/>
    <property type="match status" value="1"/>
</dbReference>
<evidence type="ECO:0000256" key="13">
    <source>
        <dbReference type="SAM" id="MobiDB-lite"/>
    </source>
</evidence>
<dbReference type="InterPro" id="IPR027417">
    <property type="entry name" value="P-loop_NTPase"/>
</dbReference>
<keyword evidence="3" id="KW-0812">Transmembrane</keyword>
<feature type="region of interest" description="Disordered" evidence="13">
    <location>
        <begin position="318"/>
        <end position="354"/>
    </location>
</feature>
<evidence type="ECO:0000259" key="14">
    <source>
        <dbReference type="SMART" id="SM00382"/>
    </source>
</evidence>
<dbReference type="Pfam" id="PF00004">
    <property type="entry name" value="AAA"/>
    <property type="match status" value="1"/>
</dbReference>
<dbReference type="InterPro" id="IPR050747">
    <property type="entry name" value="Mitochondrial_chaperone_BCS1"/>
</dbReference>
<keyword evidence="4 12" id="KW-0547">Nucleotide-binding</keyword>
<keyword evidence="5" id="KW-0999">Mitochondrion inner membrane</keyword>
<evidence type="ECO:0000256" key="5">
    <source>
        <dbReference type="ARBA" id="ARBA00022792"/>
    </source>
</evidence>
<gene>
    <name evidence="16" type="ORF">L201_005296</name>
</gene>
<comment type="similarity">
    <text evidence="2">Belongs to the AAA ATPase family. BCS1 subfamily.</text>
</comment>
<feature type="domain" description="BCS1 N-terminal" evidence="15">
    <location>
        <begin position="2"/>
        <end position="217"/>
    </location>
</feature>
<feature type="compositionally biased region" description="Acidic residues" evidence="13">
    <location>
        <begin position="106"/>
        <end position="117"/>
    </location>
</feature>
<feature type="region of interest" description="Disordered" evidence="13">
    <location>
        <begin position="94"/>
        <end position="117"/>
    </location>
</feature>
<evidence type="ECO:0000256" key="7">
    <source>
        <dbReference type="ARBA" id="ARBA00022840"/>
    </source>
</evidence>
<dbReference type="SUPFAM" id="SSF52540">
    <property type="entry name" value="P-loop containing nucleoside triphosphate hydrolases"/>
    <property type="match status" value="1"/>
</dbReference>
<organism evidence="16 17">
    <name type="scientific">Kwoniella dendrophila CBS 6074</name>
    <dbReference type="NCBI Taxonomy" id="1295534"/>
    <lineage>
        <taxon>Eukaryota</taxon>
        <taxon>Fungi</taxon>
        <taxon>Dikarya</taxon>
        <taxon>Basidiomycota</taxon>
        <taxon>Agaricomycotina</taxon>
        <taxon>Tremellomycetes</taxon>
        <taxon>Tremellales</taxon>
        <taxon>Cryptococcaceae</taxon>
        <taxon>Kwoniella</taxon>
    </lineage>
</organism>
<feature type="domain" description="AAA+ ATPase" evidence="14">
    <location>
        <begin position="248"/>
        <end position="405"/>
    </location>
</feature>
<sequence length="610" mass="67899">MPLAKLLKPSLDSGYVLSAQIADTDEVYDWLTNYLSIHAPIVTTPSSTKSLTKTQVEARYSIKTNLAEAIWPSGKAAPRHVWIAARKPRKNGKNMPGYDLYSDERNSDDENGDEDGLDKDAILFVEPTTSVTQYLQYRNRTIKFTTTEDEPSFARNRKKWLTMSTFLGTHEVFTSLIQTARREYITSLPKRTISIYSPEYTSWYKSSSRTMRPWDSIILPPGIKEWLLADATEFIAEKEYYQERGVPHRRGYLLYGEPGSGKSSLISALAAQLKLDIYIVNLGSKSMDDDNLSNLLQNCPARCILLMEDIDCAFPKRKLNSGKPKDGSNQGDSTLSQEKSEDDKDEATMTNDSSSGVTLSGLLNALDGVASSEGRLLFCTTNWKDKIDAALSRPGRCDVWIEFTHATQDQARALFLHFFRTDFRTLTPSKQVTVASKSEKAVALPTSTSSVELLSLADRFAAAIPEHKVSTSALQGYLIRHKRNPQKAVDDVEAWVRGGFGQDPVLITKDGKFGTKNVIDSVLSEETKGNVLEVHEDVKPDIISTMDDSLDKNTNKGDSEETVNIISEKGKGLEHIVNDDETAQGHNDGIFKRAKTHMRALSRSKSPSNA</sequence>
<dbReference type="InterPro" id="IPR003960">
    <property type="entry name" value="ATPase_AAA_CS"/>
</dbReference>
<protein>
    <recommendedName>
        <fullName evidence="18">AAA+ ATPase domain-containing protein</fullName>
    </recommendedName>
</protein>